<dbReference type="Pfam" id="PF00474">
    <property type="entry name" value="SSF"/>
    <property type="match status" value="1"/>
</dbReference>
<feature type="transmembrane region" description="Helical" evidence="6">
    <location>
        <begin position="454"/>
        <end position="474"/>
    </location>
</feature>
<organism evidence="7">
    <name type="scientific">marine metagenome</name>
    <dbReference type="NCBI Taxonomy" id="408172"/>
    <lineage>
        <taxon>unclassified sequences</taxon>
        <taxon>metagenomes</taxon>
        <taxon>ecological metagenomes</taxon>
    </lineage>
</organism>
<feature type="transmembrane region" description="Helical" evidence="6">
    <location>
        <begin position="6"/>
        <end position="22"/>
    </location>
</feature>
<dbReference type="AlphaFoldDB" id="A0A381VEY3"/>
<feature type="transmembrane region" description="Helical" evidence="6">
    <location>
        <begin position="181"/>
        <end position="204"/>
    </location>
</feature>
<dbReference type="InterPro" id="IPR038377">
    <property type="entry name" value="Na/Glc_symporter_sf"/>
</dbReference>
<keyword evidence="3 6" id="KW-0812">Transmembrane</keyword>
<evidence type="ECO:0000313" key="7">
    <source>
        <dbReference type="EMBL" id="SVA38929.1"/>
    </source>
</evidence>
<evidence type="ECO:0000256" key="2">
    <source>
        <dbReference type="ARBA" id="ARBA00006434"/>
    </source>
</evidence>
<feature type="transmembrane region" description="Helical" evidence="6">
    <location>
        <begin position="263"/>
        <end position="289"/>
    </location>
</feature>
<dbReference type="NCBIfam" id="TIGR00813">
    <property type="entry name" value="sss"/>
    <property type="match status" value="1"/>
</dbReference>
<feature type="transmembrane region" description="Helical" evidence="6">
    <location>
        <begin position="355"/>
        <end position="375"/>
    </location>
</feature>
<evidence type="ECO:0000256" key="4">
    <source>
        <dbReference type="ARBA" id="ARBA00022989"/>
    </source>
</evidence>
<keyword evidence="5 6" id="KW-0472">Membrane</keyword>
<dbReference type="GO" id="GO:0005886">
    <property type="term" value="C:plasma membrane"/>
    <property type="evidence" value="ECO:0007669"/>
    <property type="project" value="TreeGrafter"/>
</dbReference>
<feature type="transmembrane region" description="Helical" evidence="6">
    <location>
        <begin position="153"/>
        <end position="174"/>
    </location>
</feature>
<keyword evidence="4 6" id="KW-1133">Transmembrane helix</keyword>
<gene>
    <name evidence="7" type="ORF">METZ01_LOCUS91783</name>
</gene>
<evidence type="ECO:0000256" key="6">
    <source>
        <dbReference type="SAM" id="Phobius"/>
    </source>
</evidence>
<comment type="similarity">
    <text evidence="2">Belongs to the sodium:solute symporter (SSF) (TC 2.A.21) family.</text>
</comment>
<feature type="transmembrane region" description="Helical" evidence="6">
    <location>
        <begin position="508"/>
        <end position="524"/>
    </location>
</feature>
<feature type="transmembrane region" description="Helical" evidence="6">
    <location>
        <begin position="416"/>
        <end position="434"/>
    </location>
</feature>
<sequence length="525" mass="57242">MLGTSILIAYFLGIFSIGFHFARKERTSRDYFLAGQHVGWFAIGASVFATNIGSEHFIGLAGSGASSGLAVGAYEWSASLCLFILGWLFLPHYLKTRVFTMPEFLERRFSSGCRAYLTWISIFAYIFTKISVSLFAGGILIREVFGWDYMTSAILLVIATGAYTIAGGLAAVIYTDLIQAFILIGGAILLTTLGLSEIGGFANLRAALPADFFHMLKPASDSVYPWPGTTLGTMILGVWYWCTDQVIVQKTLSAKNVHEARKGTIFCAALKILPVFILVLPGLIAKALWPADVTGDNAYPLLVLRLLPPGVQSLMIAALLAALMSSLSSVFNSCSTLLTMDVYKKRRPDAAEKTLVFVGRITTAVIVVVSILWIPFIQHLNNEIYQYLQSIQASLAAPITAVFLVGILWKGATARAALTTLVFGGIIGGGRFLLDVLHNGLGWNLGGLNALVEFSFLNFSVILFFVSVGMMFWLSQPSERRDVESLADVTFDWRNHAAEIAGRTNEKIMTIIISVVVVGLWSYFG</sequence>
<dbReference type="PROSITE" id="PS00456">
    <property type="entry name" value="NA_SOLUT_SYMP_1"/>
    <property type="match status" value="1"/>
</dbReference>
<dbReference type="InterPro" id="IPR001734">
    <property type="entry name" value="Na/solute_symporter"/>
</dbReference>
<comment type="subcellular location">
    <subcellularLocation>
        <location evidence="1">Membrane</location>
        <topology evidence="1">Multi-pass membrane protein</topology>
    </subcellularLocation>
</comment>
<protein>
    <recommendedName>
        <fullName evidence="8">Sodium transporter</fullName>
    </recommendedName>
</protein>
<evidence type="ECO:0008006" key="8">
    <source>
        <dbReference type="Google" id="ProtNLM"/>
    </source>
</evidence>
<accession>A0A381VEY3</accession>
<feature type="transmembrane region" description="Helical" evidence="6">
    <location>
        <begin position="387"/>
        <end position="409"/>
    </location>
</feature>
<dbReference type="Gene3D" id="1.20.1730.10">
    <property type="entry name" value="Sodium/glucose cotransporter"/>
    <property type="match status" value="1"/>
</dbReference>
<dbReference type="GO" id="GO:0005412">
    <property type="term" value="F:D-glucose:sodium symporter activity"/>
    <property type="evidence" value="ECO:0007669"/>
    <property type="project" value="TreeGrafter"/>
</dbReference>
<reference evidence="7" key="1">
    <citation type="submission" date="2018-05" db="EMBL/GenBank/DDBJ databases">
        <authorList>
            <person name="Lanie J.A."/>
            <person name="Ng W.-L."/>
            <person name="Kazmierczak K.M."/>
            <person name="Andrzejewski T.M."/>
            <person name="Davidsen T.M."/>
            <person name="Wayne K.J."/>
            <person name="Tettelin H."/>
            <person name="Glass J.I."/>
            <person name="Rusch D."/>
            <person name="Podicherti R."/>
            <person name="Tsui H.-C.T."/>
            <person name="Winkler M.E."/>
        </authorList>
    </citation>
    <scope>NUCLEOTIDE SEQUENCE</scope>
</reference>
<feature type="transmembrane region" description="Helical" evidence="6">
    <location>
        <begin position="115"/>
        <end position="141"/>
    </location>
</feature>
<evidence type="ECO:0000256" key="3">
    <source>
        <dbReference type="ARBA" id="ARBA00022692"/>
    </source>
</evidence>
<feature type="transmembrane region" description="Helical" evidence="6">
    <location>
        <begin position="73"/>
        <end position="94"/>
    </location>
</feature>
<feature type="transmembrane region" description="Helical" evidence="6">
    <location>
        <begin position="224"/>
        <end position="242"/>
    </location>
</feature>
<proteinExistence type="inferred from homology"/>
<evidence type="ECO:0000256" key="5">
    <source>
        <dbReference type="ARBA" id="ARBA00023136"/>
    </source>
</evidence>
<feature type="transmembrane region" description="Helical" evidence="6">
    <location>
        <begin position="309"/>
        <end position="334"/>
    </location>
</feature>
<dbReference type="PANTHER" id="PTHR11819">
    <property type="entry name" value="SOLUTE CARRIER FAMILY 5"/>
    <property type="match status" value="1"/>
</dbReference>
<dbReference type="PANTHER" id="PTHR11819:SF195">
    <property type="entry name" value="SODIUM_GLUCOSE COTRANSPORTER 4"/>
    <property type="match status" value="1"/>
</dbReference>
<dbReference type="PROSITE" id="PS50283">
    <property type="entry name" value="NA_SOLUT_SYMP_3"/>
    <property type="match status" value="1"/>
</dbReference>
<dbReference type="EMBL" id="UINC01008657">
    <property type="protein sequence ID" value="SVA38929.1"/>
    <property type="molecule type" value="Genomic_DNA"/>
</dbReference>
<dbReference type="InterPro" id="IPR018212">
    <property type="entry name" value="Na/solute_symporter_CS"/>
</dbReference>
<evidence type="ECO:0000256" key="1">
    <source>
        <dbReference type="ARBA" id="ARBA00004141"/>
    </source>
</evidence>
<feature type="transmembrane region" description="Helical" evidence="6">
    <location>
        <begin position="31"/>
        <end position="53"/>
    </location>
</feature>
<name>A0A381VEY3_9ZZZZ</name>
<dbReference type="CDD" id="cd10329">
    <property type="entry name" value="SLC5sbd_SGLT1-like"/>
    <property type="match status" value="1"/>
</dbReference>